<dbReference type="OrthoDB" id="995060at2"/>
<name>A0A2S1R2Y1_9FLAO</name>
<dbReference type="KEGG" id="falb:HYN59_11545"/>
<accession>A0A2S1R2Y1</accession>
<gene>
    <name evidence="1" type="ORF">HYN59_11545</name>
</gene>
<keyword evidence="2" id="KW-1185">Reference proteome</keyword>
<evidence type="ECO:0000313" key="1">
    <source>
        <dbReference type="EMBL" id="AWH87005.1"/>
    </source>
</evidence>
<proteinExistence type="predicted"/>
<dbReference type="Proteomes" id="UP000244929">
    <property type="component" value="Chromosome"/>
</dbReference>
<organism evidence="1 2">
    <name type="scientific">Flavobacterium album</name>
    <dbReference type="NCBI Taxonomy" id="2175091"/>
    <lineage>
        <taxon>Bacteria</taxon>
        <taxon>Pseudomonadati</taxon>
        <taxon>Bacteroidota</taxon>
        <taxon>Flavobacteriia</taxon>
        <taxon>Flavobacteriales</taxon>
        <taxon>Flavobacteriaceae</taxon>
        <taxon>Flavobacterium</taxon>
    </lineage>
</organism>
<reference evidence="1 2" key="1">
    <citation type="submission" date="2018-04" db="EMBL/GenBank/DDBJ databases">
        <title>Genome sequencing of Flavobacterium sp. HYN0059.</title>
        <authorList>
            <person name="Yi H."/>
            <person name="Baek C."/>
        </authorList>
    </citation>
    <scope>NUCLEOTIDE SEQUENCE [LARGE SCALE GENOMIC DNA]</scope>
    <source>
        <strain evidence="1 2">HYN0059</strain>
    </source>
</reference>
<sequence length="325" mass="37150">MTQEQEEIYEGILKDSSKRLRVLKTLSNFFSHKDLFAAFIRTQVIHNLFEANKDLDPNKLELFHVQYTSSLIDLFQKLKKSKEQQYLLISDEIYINEDIVRKLESETAAVDFPAEVREHSKLMAAKLQQLYSMLASGEQVPFGWGDIMLFPTKRAGEFYREIDAAHFLALTEMDARSAYRNEFASIEKKLLGRLNIANFRVKFSCGLVHGNEIVEVYDFIDSNDKFVFIASAKAFYFLDAETAQGLDLSKNLSGKNSIIMDLKAKTDALKEKQATIKTSLPANVEEVLEGYLEKISGVDFLDELQNVDEQTNILRAMLNININSK</sequence>
<evidence type="ECO:0000313" key="2">
    <source>
        <dbReference type="Proteomes" id="UP000244929"/>
    </source>
</evidence>
<protein>
    <submittedName>
        <fullName evidence="1">Uncharacterized protein</fullName>
    </submittedName>
</protein>
<dbReference type="EMBL" id="CP029186">
    <property type="protein sequence ID" value="AWH87005.1"/>
    <property type="molecule type" value="Genomic_DNA"/>
</dbReference>
<dbReference type="AlphaFoldDB" id="A0A2S1R2Y1"/>